<dbReference type="AlphaFoldDB" id="A0AA38FFP3"/>
<name>A0AA38FFP3_TAXCH</name>
<keyword evidence="4" id="KW-1185">Reference proteome</keyword>
<comment type="subcellular location">
    <subcellularLocation>
        <location evidence="1">Endomembrane system</location>
    </subcellularLocation>
</comment>
<dbReference type="GO" id="GO:0080162">
    <property type="term" value="P:endoplasmic reticulum to cytosol auxin transport"/>
    <property type="evidence" value="ECO:0007669"/>
    <property type="project" value="InterPro"/>
</dbReference>
<gene>
    <name evidence="3" type="ORF">KI387_031258</name>
</gene>
<reference evidence="3 4" key="1">
    <citation type="journal article" date="2021" name="Nat. Plants">
        <title>The Taxus genome provides insights into paclitaxel biosynthesis.</title>
        <authorList>
            <person name="Xiong X."/>
            <person name="Gou J."/>
            <person name="Liao Q."/>
            <person name="Li Y."/>
            <person name="Zhou Q."/>
            <person name="Bi G."/>
            <person name="Li C."/>
            <person name="Du R."/>
            <person name="Wang X."/>
            <person name="Sun T."/>
            <person name="Guo L."/>
            <person name="Liang H."/>
            <person name="Lu P."/>
            <person name="Wu Y."/>
            <person name="Zhang Z."/>
            <person name="Ro D.K."/>
            <person name="Shang Y."/>
            <person name="Huang S."/>
            <person name="Yan J."/>
        </authorList>
    </citation>
    <scope>NUCLEOTIDE SEQUENCE [LARGE SCALE GENOMIC DNA]</scope>
    <source>
        <strain evidence="3">Ta-2019</strain>
    </source>
</reference>
<accession>A0AA38FFP3</accession>
<dbReference type="InterPro" id="IPR045033">
    <property type="entry name" value="PILS1/3/4/5/7"/>
</dbReference>
<dbReference type="EMBL" id="JAHRHJ020000010">
    <property type="protein sequence ID" value="KAH9299576.1"/>
    <property type="molecule type" value="Genomic_DNA"/>
</dbReference>
<evidence type="ECO:0000256" key="1">
    <source>
        <dbReference type="ARBA" id="ARBA00004308"/>
    </source>
</evidence>
<proteinExistence type="predicted"/>
<organism evidence="3 4">
    <name type="scientific">Taxus chinensis</name>
    <name type="common">Chinese yew</name>
    <name type="synonym">Taxus wallichiana var. chinensis</name>
    <dbReference type="NCBI Taxonomy" id="29808"/>
    <lineage>
        <taxon>Eukaryota</taxon>
        <taxon>Viridiplantae</taxon>
        <taxon>Streptophyta</taxon>
        <taxon>Embryophyta</taxon>
        <taxon>Tracheophyta</taxon>
        <taxon>Spermatophyta</taxon>
        <taxon>Pinopsida</taxon>
        <taxon>Pinidae</taxon>
        <taxon>Conifers II</taxon>
        <taxon>Cupressales</taxon>
        <taxon>Taxaceae</taxon>
        <taxon>Taxus</taxon>
    </lineage>
</organism>
<dbReference type="Proteomes" id="UP000824469">
    <property type="component" value="Unassembled WGS sequence"/>
</dbReference>
<protein>
    <submittedName>
        <fullName evidence="3">Uncharacterized protein</fullName>
    </submittedName>
</protein>
<dbReference type="PANTHER" id="PTHR31651:SF36">
    <property type="entry name" value="AUXIN EFFLUX CARRIER FAMILY PROTEIN"/>
    <property type="match status" value="1"/>
</dbReference>
<dbReference type="GO" id="GO:0012505">
    <property type="term" value="C:endomembrane system"/>
    <property type="evidence" value="ECO:0007669"/>
    <property type="project" value="UniProtKB-SubCell"/>
</dbReference>
<keyword evidence="2" id="KW-0813">Transport</keyword>
<comment type="caution">
    <text evidence="3">The sequence shown here is derived from an EMBL/GenBank/DDBJ whole genome shotgun (WGS) entry which is preliminary data.</text>
</comment>
<sequence length="116" mass="12386">ALYFGFSGLLQTIWEAASLLGSAAVAVQTIVLACSLAPSIPNFIRKTKNSDTGELCKNSSNEEGTSNCHLTLDNHVFWAITCVRLIAMPLAGLLIVKILHVAHVLPSNPICVLTIL</sequence>
<evidence type="ECO:0000256" key="2">
    <source>
        <dbReference type="ARBA" id="ARBA00022448"/>
    </source>
</evidence>
<evidence type="ECO:0000313" key="3">
    <source>
        <dbReference type="EMBL" id="KAH9299576.1"/>
    </source>
</evidence>
<dbReference type="PANTHER" id="PTHR31651">
    <property type="match status" value="1"/>
</dbReference>
<feature type="non-terminal residue" evidence="3">
    <location>
        <position position="116"/>
    </location>
</feature>
<feature type="non-terminal residue" evidence="3">
    <location>
        <position position="1"/>
    </location>
</feature>
<evidence type="ECO:0000313" key="4">
    <source>
        <dbReference type="Proteomes" id="UP000824469"/>
    </source>
</evidence>